<evidence type="ECO:0000256" key="1">
    <source>
        <dbReference type="SAM" id="SignalP"/>
    </source>
</evidence>
<feature type="signal peptide" evidence="1">
    <location>
        <begin position="1"/>
        <end position="20"/>
    </location>
</feature>
<keyword evidence="3" id="KW-1185">Reference proteome</keyword>
<accession>A0A6H1U0T6</accession>
<evidence type="ECO:0000313" key="3">
    <source>
        <dbReference type="Proteomes" id="UP000500857"/>
    </source>
</evidence>
<sequence>MTRFISFGSALAAIALGSFASLGAIVPRANAQAAYGSYIGVGGSVATTENPDGDREAAGIVAARYKFLTLPISLRAQAFFNGDGAAVVPTLSYDIPITWQTDIYVGAGPSFVFSGDTPVGDRTSLAIQPGIDFAIPNTRMVVFGNAIFAFDAYEDEDDTAISVQGGLGLRF</sequence>
<dbReference type="KEGG" id="oxy:HCG48_12090"/>
<dbReference type="AlphaFoldDB" id="A0A6H1U0T6"/>
<dbReference type="EMBL" id="CP051167">
    <property type="protein sequence ID" value="QIZ71229.1"/>
    <property type="molecule type" value="Genomic_DNA"/>
</dbReference>
<protein>
    <recommendedName>
        <fullName evidence="4">Outer membrane protein beta-barrel domain-containing protein</fullName>
    </recommendedName>
</protein>
<dbReference type="Proteomes" id="UP000500857">
    <property type="component" value="Chromosome"/>
</dbReference>
<gene>
    <name evidence="2" type="ORF">HCG48_12090</name>
</gene>
<evidence type="ECO:0000313" key="2">
    <source>
        <dbReference type="EMBL" id="QIZ71229.1"/>
    </source>
</evidence>
<dbReference type="RefSeq" id="WP_168569383.1">
    <property type="nucleotide sequence ID" value="NZ_CP051167.1"/>
</dbReference>
<proteinExistence type="predicted"/>
<evidence type="ECO:0008006" key="4">
    <source>
        <dbReference type="Google" id="ProtNLM"/>
    </source>
</evidence>
<reference evidence="2 3" key="1">
    <citation type="submission" date="2020-04" db="EMBL/GenBank/DDBJ databases">
        <authorList>
            <person name="Basu S."/>
            <person name="Maruthanayagam V."/>
            <person name="Chakraborty S."/>
            <person name="Pramanik A."/>
            <person name="Mukherjee J."/>
            <person name="Brink B."/>
        </authorList>
    </citation>
    <scope>NUCLEOTIDE SEQUENCE [LARGE SCALE GENOMIC DNA]</scope>
    <source>
        <strain evidence="2 3">AP17</strain>
    </source>
</reference>
<organism evidence="2 3">
    <name type="scientific">Oxynema aestuarii AP17</name>
    <dbReference type="NCBI Taxonomy" id="2064643"/>
    <lineage>
        <taxon>Bacteria</taxon>
        <taxon>Bacillati</taxon>
        <taxon>Cyanobacteriota</taxon>
        <taxon>Cyanophyceae</taxon>
        <taxon>Oscillatoriophycideae</taxon>
        <taxon>Oscillatoriales</taxon>
        <taxon>Oscillatoriaceae</taxon>
        <taxon>Oxynema</taxon>
        <taxon>Oxynema aestuarii</taxon>
    </lineage>
</organism>
<keyword evidence="1" id="KW-0732">Signal</keyword>
<feature type="chain" id="PRO_5026350476" description="Outer membrane protein beta-barrel domain-containing protein" evidence="1">
    <location>
        <begin position="21"/>
        <end position="171"/>
    </location>
</feature>
<name>A0A6H1U0T6_9CYAN</name>